<evidence type="ECO:0000256" key="5">
    <source>
        <dbReference type="ARBA" id="ARBA00023244"/>
    </source>
</evidence>
<dbReference type="HOGENOM" id="CLU_011276_8_1_7"/>
<reference evidence="8 9" key="2">
    <citation type="journal article" date="2012" name="BMC Genomics">
        <title>The genome of Pelobacter carbinolicus reveals surprising metabolic capabilities and physiological features.</title>
        <authorList>
            <person name="Aklujkar M."/>
            <person name="Haveman S.A."/>
            <person name="Didonato R.Jr."/>
            <person name="Chertkov O."/>
            <person name="Han C.S."/>
            <person name="Land M.L."/>
            <person name="Brown P."/>
            <person name="Lovley D.R."/>
        </authorList>
    </citation>
    <scope>NUCLEOTIDE SEQUENCE [LARGE SCALE GENOMIC DNA]</scope>
    <source>
        <strain evidence="9">DSM 2380 / NBRC 103641 / GraBd1</strain>
    </source>
</reference>
<dbReference type="OrthoDB" id="9815856at2"/>
<dbReference type="PANTHER" id="PTHR35330:SF1">
    <property type="entry name" value="SIROHEME BIOSYNTHESIS PROTEIN MET8"/>
    <property type="match status" value="1"/>
</dbReference>
<dbReference type="Gene3D" id="3.40.50.720">
    <property type="entry name" value="NAD(P)-binding Rossmann-like Domain"/>
    <property type="match status" value="1"/>
</dbReference>
<dbReference type="EMBL" id="CP000142">
    <property type="protein sequence ID" value="ABA90301.1"/>
    <property type="molecule type" value="Genomic_DNA"/>
</dbReference>
<dbReference type="KEGG" id="pca:Pcar_3066"/>
<keyword evidence="4" id="KW-0520">NAD</keyword>
<gene>
    <name evidence="8" type="primary">cysG-1</name>
    <name evidence="8" type="ordered locus">Pcar_3066</name>
</gene>
<dbReference type="eggNOG" id="COG1648">
    <property type="taxonomic scope" value="Bacteria"/>
</dbReference>
<evidence type="ECO:0000259" key="7">
    <source>
        <dbReference type="Pfam" id="PF14824"/>
    </source>
</evidence>
<evidence type="ECO:0000256" key="1">
    <source>
        <dbReference type="ARBA" id="ARBA00005010"/>
    </source>
</evidence>
<dbReference type="Gene3D" id="3.30.160.110">
    <property type="entry name" value="Siroheme synthase, domain 2"/>
    <property type="match status" value="1"/>
</dbReference>
<sequence length="221" mass="23272">MPEYPILLRLAGKRCVVIGSGPVGMRKVRGLLAADARVCLISPTVSSQNCPEGVETIPRAFRAGDLDGASLVFAATGDNRSDRAVAAEARRLGIPVCLAGLPEEGDFGLPAVLRRGDLNVAVTTGGRSPALAAEVRDLLADLLPESWAVVVKIAAALRRHALDGADDLDYSRDTLRCLLDGALLELLAARDVAGIDRLLQQVFGPSWCLASLGISLPERNS</sequence>
<feature type="domain" description="Siroheme synthase central" evidence="7">
    <location>
        <begin position="115"/>
        <end position="141"/>
    </location>
</feature>
<evidence type="ECO:0000313" key="8">
    <source>
        <dbReference type="EMBL" id="ABA90301.1"/>
    </source>
</evidence>
<dbReference type="Proteomes" id="UP000002534">
    <property type="component" value="Chromosome"/>
</dbReference>
<evidence type="ECO:0000256" key="3">
    <source>
        <dbReference type="ARBA" id="ARBA00023002"/>
    </source>
</evidence>
<dbReference type="Pfam" id="PF13241">
    <property type="entry name" value="NAD_binding_7"/>
    <property type="match status" value="1"/>
</dbReference>
<comment type="pathway">
    <text evidence="1">Porphyrin-containing compound metabolism; siroheme biosynthesis; sirohydrochlorin from precorrin-2: step 1/1.</text>
</comment>
<evidence type="ECO:0000313" key="9">
    <source>
        <dbReference type="Proteomes" id="UP000002534"/>
    </source>
</evidence>
<dbReference type="RefSeq" id="WP_011342861.1">
    <property type="nucleotide sequence ID" value="NC_007498.2"/>
</dbReference>
<name>Q3A006_SYNC1</name>
<evidence type="ECO:0000256" key="4">
    <source>
        <dbReference type="ARBA" id="ARBA00023027"/>
    </source>
</evidence>
<evidence type="ECO:0000256" key="6">
    <source>
        <dbReference type="ARBA" id="ARBA00047561"/>
    </source>
</evidence>
<protein>
    <recommendedName>
        <fullName evidence="2">precorrin-2 dehydrogenase</fullName>
        <ecNumber evidence="2">1.3.1.76</ecNumber>
    </recommendedName>
</protein>
<reference evidence="9" key="1">
    <citation type="submission" date="2005-10" db="EMBL/GenBank/DDBJ databases">
        <title>Complete sequence of Pelobacter carbinolicus DSM 2380.</title>
        <authorList>
            <person name="Copeland A."/>
            <person name="Lucas S."/>
            <person name="Lapidus A."/>
            <person name="Barry K."/>
            <person name="Detter J.C."/>
            <person name="Glavina T."/>
            <person name="Hammon N."/>
            <person name="Israni S."/>
            <person name="Pitluck S."/>
            <person name="Chertkov O."/>
            <person name="Schmutz J."/>
            <person name="Larimer F."/>
            <person name="Land M."/>
            <person name="Kyrpides N."/>
            <person name="Ivanova N."/>
            <person name="Richardson P."/>
        </authorList>
    </citation>
    <scope>NUCLEOTIDE SEQUENCE [LARGE SCALE GENOMIC DNA]</scope>
    <source>
        <strain evidence="9">DSM 2380 / NBRC 103641 / GraBd1</strain>
    </source>
</reference>
<evidence type="ECO:0000256" key="2">
    <source>
        <dbReference type="ARBA" id="ARBA00012400"/>
    </source>
</evidence>
<dbReference type="Pfam" id="PF14824">
    <property type="entry name" value="Sirohm_synth_M"/>
    <property type="match status" value="1"/>
</dbReference>
<dbReference type="GO" id="GO:0043115">
    <property type="term" value="F:precorrin-2 dehydrogenase activity"/>
    <property type="evidence" value="ECO:0007669"/>
    <property type="project" value="UniProtKB-EC"/>
</dbReference>
<dbReference type="SUPFAM" id="SSF75615">
    <property type="entry name" value="Siroheme synthase middle domains-like"/>
    <property type="match status" value="1"/>
</dbReference>
<proteinExistence type="predicted"/>
<organism evidence="8 9">
    <name type="scientific">Syntrophotalea carbinolica (strain DSM 2380 / NBRC 103641 / GraBd1)</name>
    <name type="common">Pelobacter carbinolicus</name>
    <dbReference type="NCBI Taxonomy" id="338963"/>
    <lineage>
        <taxon>Bacteria</taxon>
        <taxon>Pseudomonadati</taxon>
        <taxon>Thermodesulfobacteriota</taxon>
        <taxon>Desulfuromonadia</taxon>
        <taxon>Desulfuromonadales</taxon>
        <taxon>Syntrophotaleaceae</taxon>
        <taxon>Syntrophotalea</taxon>
    </lineage>
</organism>
<dbReference type="InterPro" id="IPR036291">
    <property type="entry name" value="NAD(P)-bd_dom_sf"/>
</dbReference>
<keyword evidence="5" id="KW-0627">Porphyrin biosynthesis</keyword>
<accession>Q3A006</accession>
<dbReference type="InterPro" id="IPR028161">
    <property type="entry name" value="Met8-like"/>
</dbReference>
<dbReference type="SUPFAM" id="SSF51735">
    <property type="entry name" value="NAD(P)-binding Rossmann-fold domains"/>
    <property type="match status" value="1"/>
</dbReference>
<dbReference type="EC" id="1.3.1.76" evidence="2"/>
<dbReference type="STRING" id="338963.Pcar_3066"/>
<dbReference type="NCBIfam" id="TIGR01470">
    <property type="entry name" value="cysG_Nterm"/>
    <property type="match status" value="1"/>
</dbReference>
<dbReference type="PANTHER" id="PTHR35330">
    <property type="entry name" value="SIROHEME BIOSYNTHESIS PROTEIN MET8"/>
    <property type="match status" value="1"/>
</dbReference>
<dbReference type="GO" id="GO:0019354">
    <property type="term" value="P:siroheme biosynthetic process"/>
    <property type="evidence" value="ECO:0007669"/>
    <property type="project" value="UniProtKB-UniPathway"/>
</dbReference>
<comment type="catalytic activity">
    <reaction evidence="6">
        <text>precorrin-2 + NAD(+) = sirohydrochlorin + NADH + 2 H(+)</text>
        <dbReference type="Rhea" id="RHEA:15613"/>
        <dbReference type="ChEBI" id="CHEBI:15378"/>
        <dbReference type="ChEBI" id="CHEBI:57540"/>
        <dbReference type="ChEBI" id="CHEBI:57945"/>
        <dbReference type="ChEBI" id="CHEBI:58351"/>
        <dbReference type="ChEBI" id="CHEBI:58827"/>
        <dbReference type="EC" id="1.3.1.76"/>
    </reaction>
</comment>
<dbReference type="InterPro" id="IPR006367">
    <property type="entry name" value="Sirohaem_synthase_N"/>
</dbReference>
<keyword evidence="3" id="KW-0560">Oxidoreductase</keyword>
<keyword evidence="9" id="KW-1185">Reference proteome</keyword>
<dbReference type="UniPathway" id="UPA00262">
    <property type="reaction ID" value="UER00222"/>
</dbReference>
<dbReference type="InterPro" id="IPR028281">
    <property type="entry name" value="Sirohaem_synthase_central"/>
</dbReference>
<dbReference type="GO" id="GO:0004325">
    <property type="term" value="F:ferrochelatase activity"/>
    <property type="evidence" value="ECO:0007669"/>
    <property type="project" value="InterPro"/>
</dbReference>
<dbReference type="AlphaFoldDB" id="Q3A006"/>